<feature type="non-terminal residue" evidence="2">
    <location>
        <position position="1"/>
    </location>
</feature>
<evidence type="ECO:0000313" key="3">
    <source>
        <dbReference type="Proteomes" id="UP000265520"/>
    </source>
</evidence>
<feature type="region of interest" description="Disordered" evidence="1">
    <location>
        <begin position="1"/>
        <end position="59"/>
    </location>
</feature>
<organism evidence="2 3">
    <name type="scientific">Trifolium medium</name>
    <dbReference type="NCBI Taxonomy" id="97028"/>
    <lineage>
        <taxon>Eukaryota</taxon>
        <taxon>Viridiplantae</taxon>
        <taxon>Streptophyta</taxon>
        <taxon>Embryophyta</taxon>
        <taxon>Tracheophyta</taxon>
        <taxon>Spermatophyta</taxon>
        <taxon>Magnoliopsida</taxon>
        <taxon>eudicotyledons</taxon>
        <taxon>Gunneridae</taxon>
        <taxon>Pentapetalae</taxon>
        <taxon>rosids</taxon>
        <taxon>fabids</taxon>
        <taxon>Fabales</taxon>
        <taxon>Fabaceae</taxon>
        <taxon>Papilionoideae</taxon>
        <taxon>50 kb inversion clade</taxon>
        <taxon>NPAAA clade</taxon>
        <taxon>Hologalegina</taxon>
        <taxon>IRL clade</taxon>
        <taxon>Trifolieae</taxon>
        <taxon>Trifolium</taxon>
    </lineage>
</organism>
<dbReference type="EMBL" id="LXQA011416075">
    <property type="protein sequence ID" value="MCI96485.1"/>
    <property type="molecule type" value="Genomic_DNA"/>
</dbReference>
<feature type="compositionally biased region" description="Basic residues" evidence="1">
    <location>
        <begin position="48"/>
        <end position="59"/>
    </location>
</feature>
<evidence type="ECO:0000313" key="2">
    <source>
        <dbReference type="EMBL" id="MCI96485.1"/>
    </source>
</evidence>
<dbReference type="AlphaFoldDB" id="A0A392WCB4"/>
<sequence length="59" mass="6480">APPNGLINYQPPTTDLQKPVGLKNSLPRVSAPPSQPEPIVIPETPRLHPPRRSRPPPMM</sequence>
<name>A0A392WCB4_9FABA</name>
<accession>A0A392WCB4</accession>
<evidence type="ECO:0000256" key="1">
    <source>
        <dbReference type="SAM" id="MobiDB-lite"/>
    </source>
</evidence>
<dbReference type="Proteomes" id="UP000265520">
    <property type="component" value="Unassembled WGS sequence"/>
</dbReference>
<reference evidence="2 3" key="1">
    <citation type="journal article" date="2018" name="Front. Plant Sci.">
        <title>Red Clover (Trifolium pratense) and Zigzag Clover (T. medium) - A Picture of Genomic Similarities and Differences.</title>
        <authorList>
            <person name="Dluhosova J."/>
            <person name="Istvanek J."/>
            <person name="Nedelnik J."/>
            <person name="Repkova J."/>
        </authorList>
    </citation>
    <scope>NUCLEOTIDE SEQUENCE [LARGE SCALE GENOMIC DNA]</scope>
    <source>
        <strain evidence="3">cv. 10/8</strain>
        <tissue evidence="2">Leaf</tissue>
    </source>
</reference>
<keyword evidence="3" id="KW-1185">Reference proteome</keyword>
<protein>
    <submittedName>
        <fullName evidence="2">Uncharacterized protein</fullName>
    </submittedName>
</protein>
<comment type="caution">
    <text evidence="2">The sequence shown here is derived from an EMBL/GenBank/DDBJ whole genome shotgun (WGS) entry which is preliminary data.</text>
</comment>
<proteinExistence type="predicted"/>